<reference evidence="3" key="1">
    <citation type="submission" date="2022-10" db="EMBL/GenBank/DDBJ databases">
        <title>The WGS of Solirubrobacter ginsenosidimutans DSM 21036.</title>
        <authorList>
            <person name="Jiang Z."/>
        </authorList>
    </citation>
    <scope>NUCLEOTIDE SEQUENCE</scope>
    <source>
        <strain evidence="3">DSM 21036</strain>
    </source>
</reference>
<gene>
    <name evidence="3" type="primary">rpiA</name>
    <name evidence="3" type="ORF">OM076_19755</name>
</gene>
<dbReference type="GO" id="GO:0005829">
    <property type="term" value="C:cytosol"/>
    <property type="evidence" value="ECO:0007669"/>
    <property type="project" value="TreeGrafter"/>
</dbReference>
<dbReference type="Gene3D" id="3.40.50.1360">
    <property type="match status" value="1"/>
</dbReference>
<dbReference type="RefSeq" id="WP_270041760.1">
    <property type="nucleotide sequence ID" value="NZ_JAPDOD010000019.1"/>
</dbReference>
<dbReference type="EC" id="5.3.1.6" evidence="2"/>
<evidence type="ECO:0000313" key="3">
    <source>
        <dbReference type="EMBL" id="MDA0162519.1"/>
    </source>
</evidence>
<dbReference type="SUPFAM" id="SSF75445">
    <property type="entry name" value="D-ribose-5-phosphate isomerase (RpiA), lid domain"/>
    <property type="match status" value="1"/>
</dbReference>
<dbReference type="GO" id="GO:0004751">
    <property type="term" value="F:ribose-5-phosphate isomerase activity"/>
    <property type="evidence" value="ECO:0007669"/>
    <property type="project" value="UniProtKB-UniRule"/>
</dbReference>
<dbReference type="GO" id="GO:0009052">
    <property type="term" value="P:pentose-phosphate shunt, non-oxidative branch"/>
    <property type="evidence" value="ECO:0007669"/>
    <property type="project" value="InterPro"/>
</dbReference>
<dbReference type="CDD" id="cd01398">
    <property type="entry name" value="RPI_A"/>
    <property type="match status" value="1"/>
</dbReference>
<comment type="caution">
    <text evidence="3">The sequence shown here is derived from an EMBL/GenBank/DDBJ whole genome shotgun (WGS) entry which is preliminary data.</text>
</comment>
<protein>
    <recommendedName>
        <fullName evidence="2">Ribose 5-phosphate isomerase A</fullName>
        <ecNumber evidence="2">5.3.1.6</ecNumber>
    </recommendedName>
</protein>
<dbReference type="Gene3D" id="3.30.70.260">
    <property type="match status" value="1"/>
</dbReference>
<keyword evidence="4" id="KW-1185">Reference proteome</keyword>
<dbReference type="PANTHER" id="PTHR11934">
    <property type="entry name" value="RIBOSE-5-PHOSPHATE ISOMERASE"/>
    <property type="match status" value="1"/>
</dbReference>
<dbReference type="NCBIfam" id="TIGR00021">
    <property type="entry name" value="rpiA"/>
    <property type="match status" value="1"/>
</dbReference>
<dbReference type="Pfam" id="PF06026">
    <property type="entry name" value="Rib_5-P_isom_A"/>
    <property type="match status" value="1"/>
</dbReference>
<sequence>MSVEADKRAAAEFAAQLVEDGMRVGLGTGSTVAPLLPALAARGLTLRCVSTSPATEALARQVGLAVEPFDEFTDLDIAIDGADQIGPGPWLVKGGGRAHTREKIVAAAAARFVVIASGEKVVERIHEPVPVELLAYGASATLRRLRNVVLRPGPLSPDNGVIADWTGAVEDPATLAALLDAEPGVVAHGLFGPELITDIVVSTAGAVDHRVIAGR</sequence>
<name>A0A9X3MTW8_9ACTN</name>
<dbReference type="AlphaFoldDB" id="A0A9X3MTW8"/>
<evidence type="ECO:0000313" key="4">
    <source>
        <dbReference type="Proteomes" id="UP001149140"/>
    </source>
</evidence>
<accession>A0A9X3MTW8</accession>
<organism evidence="3 4">
    <name type="scientific">Solirubrobacter ginsenosidimutans</name>
    <dbReference type="NCBI Taxonomy" id="490573"/>
    <lineage>
        <taxon>Bacteria</taxon>
        <taxon>Bacillati</taxon>
        <taxon>Actinomycetota</taxon>
        <taxon>Thermoleophilia</taxon>
        <taxon>Solirubrobacterales</taxon>
        <taxon>Solirubrobacteraceae</taxon>
        <taxon>Solirubrobacter</taxon>
    </lineage>
</organism>
<evidence type="ECO:0000256" key="1">
    <source>
        <dbReference type="ARBA" id="ARBA00023235"/>
    </source>
</evidence>
<dbReference type="EMBL" id="JAPDOD010000019">
    <property type="protein sequence ID" value="MDA0162519.1"/>
    <property type="molecule type" value="Genomic_DNA"/>
</dbReference>
<dbReference type="PANTHER" id="PTHR11934:SF0">
    <property type="entry name" value="RIBOSE-5-PHOSPHATE ISOMERASE"/>
    <property type="match status" value="1"/>
</dbReference>
<proteinExistence type="predicted"/>
<dbReference type="SUPFAM" id="SSF100950">
    <property type="entry name" value="NagB/RpiA/CoA transferase-like"/>
    <property type="match status" value="1"/>
</dbReference>
<evidence type="ECO:0000256" key="2">
    <source>
        <dbReference type="NCBIfam" id="TIGR00021"/>
    </source>
</evidence>
<keyword evidence="1 3" id="KW-0413">Isomerase</keyword>
<dbReference type="GO" id="GO:0006014">
    <property type="term" value="P:D-ribose metabolic process"/>
    <property type="evidence" value="ECO:0007669"/>
    <property type="project" value="TreeGrafter"/>
</dbReference>
<dbReference type="Proteomes" id="UP001149140">
    <property type="component" value="Unassembled WGS sequence"/>
</dbReference>
<dbReference type="InterPro" id="IPR037171">
    <property type="entry name" value="NagB/RpiA_transferase-like"/>
</dbReference>
<dbReference type="InterPro" id="IPR004788">
    <property type="entry name" value="Ribose5P_isomerase_type_A"/>
</dbReference>